<protein>
    <submittedName>
        <fullName evidence="1">Amidohydrolase</fullName>
    </submittedName>
</protein>
<organism evidence="1 2">
    <name type="scientific">Aspergillus brunneoviolaceus CBS 621.78</name>
    <dbReference type="NCBI Taxonomy" id="1450534"/>
    <lineage>
        <taxon>Eukaryota</taxon>
        <taxon>Fungi</taxon>
        <taxon>Dikarya</taxon>
        <taxon>Ascomycota</taxon>
        <taxon>Pezizomycotina</taxon>
        <taxon>Eurotiomycetes</taxon>
        <taxon>Eurotiomycetidae</taxon>
        <taxon>Eurotiales</taxon>
        <taxon>Aspergillaceae</taxon>
        <taxon>Aspergillus</taxon>
        <taxon>Aspergillus subgen. Circumdati</taxon>
    </lineage>
</organism>
<keyword evidence="2" id="KW-1185">Reference proteome</keyword>
<reference evidence="1" key="1">
    <citation type="submission" date="2018-02" db="EMBL/GenBank/DDBJ databases">
        <title>The genomes of Aspergillus section Nigri reveals drivers in fungal speciation.</title>
        <authorList>
            <consortium name="DOE Joint Genome Institute"/>
            <person name="Vesth T.C."/>
            <person name="Nybo J."/>
            <person name="Theobald S."/>
            <person name="Brandl J."/>
            <person name="Frisvad J.C."/>
            <person name="Nielsen K.F."/>
            <person name="Lyhne E.K."/>
            <person name="Kogle M.E."/>
            <person name="Kuo A."/>
            <person name="Riley R."/>
            <person name="Clum A."/>
            <person name="Nolan M."/>
            <person name="Lipzen A."/>
            <person name="Salamov A."/>
            <person name="Henrissat B."/>
            <person name="Wiebenga A."/>
            <person name="De vries R.P."/>
            <person name="Grigoriev I.V."/>
            <person name="Mortensen U.H."/>
            <person name="Andersen M.R."/>
            <person name="Baker S.E."/>
        </authorList>
    </citation>
    <scope>NUCLEOTIDE SEQUENCE</scope>
    <source>
        <strain evidence="1">CBS 621.78</strain>
    </source>
</reference>
<proteinExistence type="predicted"/>
<accession>A0ACD1G5U3</accession>
<dbReference type="Proteomes" id="UP000249057">
    <property type="component" value="Unassembled WGS sequence"/>
</dbReference>
<gene>
    <name evidence="1" type="ORF">BO95DRAFT_499213</name>
</gene>
<name>A0ACD1G5U3_9EURO</name>
<dbReference type="EMBL" id="KZ825352">
    <property type="protein sequence ID" value="RAH44612.1"/>
    <property type="molecule type" value="Genomic_DNA"/>
</dbReference>
<evidence type="ECO:0000313" key="2">
    <source>
        <dbReference type="Proteomes" id="UP000249057"/>
    </source>
</evidence>
<evidence type="ECO:0000313" key="1">
    <source>
        <dbReference type="EMBL" id="RAH44612.1"/>
    </source>
</evidence>
<sequence length="503" mass="54621">MILPSLASLVLTGTLTTTVRARGEAFNSTSKLLAGGTVIAFDAETESLQVIRNGSVLIVDDRIEAVYSGQYNGTFPSNLDIVNTTGDIITPGFIDTHRHSWQTAYKTVASNTTLAEYFDRYGEFAVNGEYSPEDVYISQLAGLYEAMNAGVTTILDHAHHTWSNETTDAGLAASIDSGARMFWCYTFHNVTNYTFTEQVNKFEEIANSGPFDGTATSLGVAYDGFNPGSLFSSKYNVSVITTHSLQGIWGAINSPEDLNALGILSTAIPVVFSHASFLTGEGAALLRSTNQYISITPESEMHYGHDHPRSHLIQDQAALGVDTHFTYSTDILTQARLWLQSARVAFYRWVLQNWNIPANNPMSVDKAFLLATRKGGLALRRPDLGVIAVGAKADVVVWDGNTPGMLGWGDPVAAIILHANVGDIKHVLVDGKFQKRDGGIVSSTYPAVRDHFLATARKIQAIWKAKAYPVLEGDFPESGFAYGRAPLADTQRGEGDGYGEQFL</sequence>